<feature type="chain" id="PRO_5046043222" evidence="6">
    <location>
        <begin position="19"/>
        <end position="490"/>
    </location>
</feature>
<organism evidence="9 10">
    <name type="scientific">Chitinophaga defluvii</name>
    <dbReference type="NCBI Taxonomy" id="3163343"/>
    <lineage>
        <taxon>Bacteria</taxon>
        <taxon>Pseudomonadati</taxon>
        <taxon>Bacteroidota</taxon>
        <taxon>Chitinophagia</taxon>
        <taxon>Chitinophagales</taxon>
        <taxon>Chitinophagaceae</taxon>
        <taxon>Chitinophaga</taxon>
    </lineage>
</organism>
<reference evidence="9 10" key="1">
    <citation type="submission" date="2024-06" db="EMBL/GenBank/DDBJ databases">
        <title>Chitinophaga defluvii sp. nov., isolated from municipal sewage.</title>
        <authorList>
            <person name="Zhang L."/>
        </authorList>
    </citation>
    <scope>NUCLEOTIDE SEQUENCE [LARGE SCALE GENOMIC DNA]</scope>
    <source>
        <strain evidence="9 10">H8</strain>
    </source>
</reference>
<dbReference type="Gene3D" id="1.25.40.390">
    <property type="match status" value="1"/>
</dbReference>
<evidence type="ECO:0000256" key="1">
    <source>
        <dbReference type="ARBA" id="ARBA00004442"/>
    </source>
</evidence>
<comment type="similarity">
    <text evidence="2">Belongs to the SusD family.</text>
</comment>
<evidence type="ECO:0000256" key="2">
    <source>
        <dbReference type="ARBA" id="ARBA00006275"/>
    </source>
</evidence>
<feature type="domain" description="RagB/SusD" evidence="7">
    <location>
        <begin position="370"/>
        <end position="490"/>
    </location>
</feature>
<dbReference type="InterPro" id="IPR011990">
    <property type="entry name" value="TPR-like_helical_dom_sf"/>
</dbReference>
<comment type="caution">
    <text evidence="9">The sequence shown here is derived from an EMBL/GenBank/DDBJ whole genome shotgun (WGS) entry which is preliminary data.</text>
</comment>
<keyword evidence="4" id="KW-0472">Membrane</keyword>
<evidence type="ECO:0000256" key="6">
    <source>
        <dbReference type="SAM" id="SignalP"/>
    </source>
</evidence>
<feature type="domain" description="SusD-like N-terminal" evidence="8">
    <location>
        <begin position="91"/>
        <end position="219"/>
    </location>
</feature>
<evidence type="ECO:0000259" key="8">
    <source>
        <dbReference type="Pfam" id="PF14322"/>
    </source>
</evidence>
<dbReference type="EMBL" id="JBEXAC010000001">
    <property type="protein sequence ID" value="MET6998148.1"/>
    <property type="molecule type" value="Genomic_DNA"/>
</dbReference>
<evidence type="ECO:0000256" key="3">
    <source>
        <dbReference type="ARBA" id="ARBA00022729"/>
    </source>
</evidence>
<keyword evidence="5" id="KW-0998">Cell outer membrane</keyword>
<comment type="subcellular location">
    <subcellularLocation>
        <location evidence="1">Cell outer membrane</location>
    </subcellularLocation>
</comment>
<evidence type="ECO:0000256" key="5">
    <source>
        <dbReference type="ARBA" id="ARBA00023237"/>
    </source>
</evidence>
<evidence type="ECO:0000313" key="10">
    <source>
        <dbReference type="Proteomes" id="UP001549749"/>
    </source>
</evidence>
<dbReference type="RefSeq" id="WP_354660784.1">
    <property type="nucleotide sequence ID" value="NZ_JBEXAC010000001.1"/>
</dbReference>
<feature type="signal peptide" evidence="6">
    <location>
        <begin position="1"/>
        <end position="18"/>
    </location>
</feature>
<dbReference type="Proteomes" id="UP001549749">
    <property type="component" value="Unassembled WGS sequence"/>
</dbReference>
<name>A0ABV2T547_9BACT</name>
<keyword evidence="3 6" id="KW-0732">Signal</keyword>
<evidence type="ECO:0000259" key="7">
    <source>
        <dbReference type="Pfam" id="PF07980"/>
    </source>
</evidence>
<dbReference type="Pfam" id="PF14322">
    <property type="entry name" value="SusD-like_3"/>
    <property type="match status" value="1"/>
</dbReference>
<evidence type="ECO:0000256" key="4">
    <source>
        <dbReference type="ARBA" id="ARBA00023136"/>
    </source>
</evidence>
<proteinExistence type="inferred from homology"/>
<dbReference type="InterPro" id="IPR033985">
    <property type="entry name" value="SusD-like_N"/>
</dbReference>
<evidence type="ECO:0000313" key="9">
    <source>
        <dbReference type="EMBL" id="MET6998148.1"/>
    </source>
</evidence>
<dbReference type="CDD" id="cd08977">
    <property type="entry name" value="SusD"/>
    <property type="match status" value="1"/>
</dbReference>
<sequence>MKKISTFIVLVISFTVYSCTNKLNLNPISQVTVNSYWKTPDDVKGYVNGMYARFRMRTNATLFYLGEARSEVIGEGSIQNPAEKRLYFENTLDKITAPDWIGLYTVIHDANLLLKYVPGISYTVEGDKNNVLAQAYAMRAYIYYILVRTWGGVPLVKEPTESYDANTIYRPRNSAEEVFTQIKSDIDKALELFSDNAFRNKRHEWSNPAVNALKGDVYLWTAKRNGGGDKDLQIALTALQEAQKADITLLGNFNDVFDYANKGNKEILFAVNYADLEAESNYNQDLYIRPVDIPQGLDDATKQKLGAGGGNNWITPSETLRKQFNADDLRKDRTFLELYAKDAGGNAKYFTAVVLKYKGFVDAGGRKFLDDVIIYRYADVLLMIAEAKNALKMDPANEINQVRQRAYGVKFEDHRFVSASLQENDDAILKERLLELSFEAKRWWDLVRFNKAFDLVPSLQNRKGKDYLLLFPISESTISLNAKITQNPGY</sequence>
<dbReference type="SUPFAM" id="SSF48452">
    <property type="entry name" value="TPR-like"/>
    <property type="match status" value="1"/>
</dbReference>
<protein>
    <submittedName>
        <fullName evidence="9">RagB/SusD family nutrient uptake outer membrane protein</fullName>
    </submittedName>
</protein>
<accession>A0ABV2T547</accession>
<dbReference type="PROSITE" id="PS51257">
    <property type="entry name" value="PROKAR_LIPOPROTEIN"/>
    <property type="match status" value="1"/>
</dbReference>
<keyword evidence="10" id="KW-1185">Reference proteome</keyword>
<dbReference type="Pfam" id="PF07980">
    <property type="entry name" value="SusD_RagB"/>
    <property type="match status" value="1"/>
</dbReference>
<dbReference type="InterPro" id="IPR012944">
    <property type="entry name" value="SusD_RagB_dom"/>
</dbReference>
<gene>
    <name evidence="9" type="ORF">ABR189_12240</name>
</gene>